<protein>
    <submittedName>
        <fullName evidence="2">Cytochrome C</fullName>
    </submittedName>
</protein>
<gene>
    <name evidence="2" type="ORF">JFN93_03635</name>
</gene>
<dbReference type="InterPro" id="IPR036280">
    <property type="entry name" value="Multihaem_cyt_sf"/>
</dbReference>
<keyword evidence="3" id="KW-1185">Reference proteome</keyword>
<accession>A0A8J7J5L5</accession>
<dbReference type="EMBL" id="JAEMHM010000003">
    <property type="protein sequence ID" value="MBJ6723791.1"/>
    <property type="molecule type" value="Genomic_DNA"/>
</dbReference>
<sequence>MTRVKLLSLLLIIAGALAISACAVVSKQASLPSWHPEQLGEGRPDCTECHEEQIKAVGKPSQTFKHTTEFVRQHRLYASQDEKVCALCHKFSFCNACHANELEIKPSTFLGNRPDRELPHRGDYLTLHMIDGKADPTSCYRCHGRSNNERCVSCHK</sequence>
<proteinExistence type="predicted"/>
<keyword evidence="1" id="KW-0732">Signal</keyword>
<dbReference type="SUPFAM" id="SSF48695">
    <property type="entry name" value="Multiheme cytochromes"/>
    <property type="match status" value="1"/>
</dbReference>
<dbReference type="Proteomes" id="UP000636888">
    <property type="component" value="Unassembled WGS sequence"/>
</dbReference>
<evidence type="ECO:0000256" key="1">
    <source>
        <dbReference type="SAM" id="SignalP"/>
    </source>
</evidence>
<dbReference type="PROSITE" id="PS51257">
    <property type="entry name" value="PROKAR_LIPOPROTEIN"/>
    <property type="match status" value="1"/>
</dbReference>
<organism evidence="2 3">
    <name type="scientific">Geomesophilobacter sediminis</name>
    <dbReference type="NCBI Taxonomy" id="2798584"/>
    <lineage>
        <taxon>Bacteria</taxon>
        <taxon>Pseudomonadati</taxon>
        <taxon>Thermodesulfobacteriota</taxon>
        <taxon>Desulfuromonadia</taxon>
        <taxon>Geobacterales</taxon>
        <taxon>Geobacteraceae</taxon>
        <taxon>Geomesophilobacter</taxon>
    </lineage>
</organism>
<evidence type="ECO:0000313" key="2">
    <source>
        <dbReference type="EMBL" id="MBJ6723791.1"/>
    </source>
</evidence>
<reference evidence="2" key="1">
    <citation type="submission" date="2020-12" db="EMBL/GenBank/DDBJ databases">
        <title>Geomonas sp. Red875, isolated from river sediment.</title>
        <authorList>
            <person name="Xu Z."/>
            <person name="Zhang Z."/>
            <person name="Masuda Y."/>
            <person name="Itoh H."/>
            <person name="Senoo K."/>
        </authorList>
    </citation>
    <scope>NUCLEOTIDE SEQUENCE</scope>
    <source>
        <strain evidence="2">Red875</strain>
    </source>
</reference>
<comment type="caution">
    <text evidence="2">The sequence shown here is derived from an EMBL/GenBank/DDBJ whole genome shotgun (WGS) entry which is preliminary data.</text>
</comment>
<feature type="chain" id="PRO_5035316948" evidence="1">
    <location>
        <begin position="24"/>
        <end position="156"/>
    </location>
</feature>
<dbReference type="AlphaFoldDB" id="A0A8J7J5L5"/>
<name>A0A8J7J5L5_9BACT</name>
<evidence type="ECO:0000313" key="3">
    <source>
        <dbReference type="Proteomes" id="UP000636888"/>
    </source>
</evidence>
<dbReference type="RefSeq" id="WP_199382640.1">
    <property type="nucleotide sequence ID" value="NZ_JAEMHM010000003.1"/>
</dbReference>
<feature type="signal peptide" evidence="1">
    <location>
        <begin position="1"/>
        <end position="23"/>
    </location>
</feature>